<proteinExistence type="predicted"/>
<comment type="caution">
    <text evidence="1">The sequence shown here is derived from an EMBL/GenBank/DDBJ whole genome shotgun (WGS) entry which is preliminary data.</text>
</comment>
<accession>A0A0M8MSH3</accession>
<name>A0A0M8MSH3_9BASI</name>
<dbReference type="EMBL" id="LGAV01000008">
    <property type="protein sequence ID" value="KOS12900.1"/>
    <property type="molecule type" value="Genomic_DNA"/>
</dbReference>
<evidence type="ECO:0000313" key="2">
    <source>
        <dbReference type="Proteomes" id="UP000037751"/>
    </source>
</evidence>
<organism evidence="1 2">
    <name type="scientific">Malassezia pachydermatis</name>
    <dbReference type="NCBI Taxonomy" id="77020"/>
    <lineage>
        <taxon>Eukaryota</taxon>
        <taxon>Fungi</taxon>
        <taxon>Dikarya</taxon>
        <taxon>Basidiomycota</taxon>
        <taxon>Ustilaginomycotina</taxon>
        <taxon>Malasseziomycetes</taxon>
        <taxon>Malasseziales</taxon>
        <taxon>Malasseziaceae</taxon>
        <taxon>Malassezia</taxon>
    </lineage>
</organism>
<evidence type="ECO:0000313" key="1">
    <source>
        <dbReference type="EMBL" id="KOS12900.1"/>
    </source>
</evidence>
<dbReference type="STRING" id="77020.A0A0M8MSH3"/>
<protein>
    <submittedName>
        <fullName evidence="1">Spo7 domain-containing protein</fullName>
    </submittedName>
</protein>
<dbReference type="VEuPathDB" id="FungiDB:Malapachy_0510"/>
<dbReference type="GeneID" id="28726902"/>
<sequence>MPKVPPTRNDRGEIIFSSRVDTEFREGYERYRNAFERKRREKLEAQRLASVTYRSRWPFSLFLSTSTTRNSAKSSTSSSHTKSS</sequence>
<dbReference type="RefSeq" id="XP_017990532.1">
    <property type="nucleotide sequence ID" value="XM_018135027.1"/>
</dbReference>
<gene>
    <name evidence="1" type="ORF">Malapachy_0510</name>
</gene>
<dbReference type="OrthoDB" id="5599171at2759"/>
<reference evidence="1 2" key="1">
    <citation type="submission" date="2015-07" db="EMBL/GenBank/DDBJ databases">
        <title>Draft Genome Sequence of Malassezia furfur CBS1878 and Malassezia pachydermatis CBS1879.</title>
        <authorList>
            <person name="Triana S."/>
            <person name="Ohm R."/>
            <person name="Gonzalez A."/>
            <person name="DeCock H."/>
            <person name="Restrepo S."/>
            <person name="Celis A."/>
        </authorList>
    </citation>
    <scope>NUCLEOTIDE SEQUENCE [LARGE SCALE GENOMIC DNA]</scope>
    <source>
        <strain evidence="1 2">CBS 1879</strain>
    </source>
</reference>
<dbReference type="AlphaFoldDB" id="A0A0M8MSH3"/>
<keyword evidence="2" id="KW-1185">Reference proteome</keyword>
<dbReference type="Proteomes" id="UP000037751">
    <property type="component" value="Unassembled WGS sequence"/>
</dbReference>